<keyword evidence="5 11" id="KW-0863">Zinc-finger</keyword>
<dbReference type="AlphaFoldDB" id="A0AAE1PJJ4"/>
<evidence type="ECO:0000256" key="3">
    <source>
        <dbReference type="ARBA" id="ARBA00022723"/>
    </source>
</evidence>
<comment type="similarity">
    <text evidence="2">Belongs to the krueppel C2H2-type zinc-finger protein family.</text>
</comment>
<evidence type="ECO:0000256" key="10">
    <source>
        <dbReference type="ARBA" id="ARBA00023242"/>
    </source>
</evidence>
<dbReference type="EMBL" id="JAWZYT010001729">
    <property type="protein sequence ID" value="KAK4309609.1"/>
    <property type="molecule type" value="Genomic_DNA"/>
</dbReference>
<evidence type="ECO:0000313" key="14">
    <source>
        <dbReference type="EMBL" id="KAK4309609.1"/>
    </source>
</evidence>
<dbReference type="Gene3D" id="3.30.160.60">
    <property type="entry name" value="Classic Zinc Finger"/>
    <property type="match status" value="2"/>
</dbReference>
<dbReference type="SUPFAM" id="SSF57667">
    <property type="entry name" value="beta-beta-alpha zinc fingers"/>
    <property type="match status" value="1"/>
</dbReference>
<evidence type="ECO:0000256" key="5">
    <source>
        <dbReference type="ARBA" id="ARBA00022771"/>
    </source>
</evidence>
<evidence type="ECO:0000313" key="15">
    <source>
        <dbReference type="Proteomes" id="UP001292094"/>
    </source>
</evidence>
<dbReference type="Pfam" id="PF00096">
    <property type="entry name" value="zf-C2H2"/>
    <property type="match status" value="1"/>
</dbReference>
<proteinExistence type="inferred from homology"/>
<evidence type="ECO:0000256" key="11">
    <source>
        <dbReference type="PROSITE-ProRule" id="PRU00042"/>
    </source>
</evidence>
<evidence type="ECO:0000256" key="12">
    <source>
        <dbReference type="SAM" id="MobiDB-lite"/>
    </source>
</evidence>
<evidence type="ECO:0000256" key="4">
    <source>
        <dbReference type="ARBA" id="ARBA00022737"/>
    </source>
</evidence>
<protein>
    <recommendedName>
        <fullName evidence="13">C2H2-type domain-containing protein</fullName>
    </recommendedName>
</protein>
<dbReference type="GO" id="GO:0005634">
    <property type="term" value="C:nucleus"/>
    <property type="evidence" value="ECO:0007669"/>
    <property type="project" value="UniProtKB-SubCell"/>
</dbReference>
<accession>A0AAE1PJJ4</accession>
<evidence type="ECO:0000256" key="7">
    <source>
        <dbReference type="ARBA" id="ARBA00023015"/>
    </source>
</evidence>
<keyword evidence="15" id="KW-1185">Reference proteome</keyword>
<gene>
    <name evidence="14" type="ORF">Pmani_018721</name>
</gene>
<dbReference type="PANTHER" id="PTHR45925:SF1">
    <property type="entry name" value="ZINC FINGER PROTEIN 219"/>
    <property type="match status" value="1"/>
</dbReference>
<feature type="compositionally biased region" description="Basic residues" evidence="12">
    <location>
        <begin position="141"/>
        <end position="154"/>
    </location>
</feature>
<keyword evidence="7" id="KW-0805">Transcription regulation</keyword>
<evidence type="ECO:0000256" key="9">
    <source>
        <dbReference type="ARBA" id="ARBA00023163"/>
    </source>
</evidence>
<name>A0AAE1PJJ4_9EUCA</name>
<evidence type="ECO:0000259" key="13">
    <source>
        <dbReference type="PROSITE" id="PS50157"/>
    </source>
</evidence>
<evidence type="ECO:0000256" key="6">
    <source>
        <dbReference type="ARBA" id="ARBA00022833"/>
    </source>
</evidence>
<feature type="domain" description="C2H2-type" evidence="13">
    <location>
        <begin position="40"/>
        <end position="68"/>
    </location>
</feature>
<dbReference type="Proteomes" id="UP001292094">
    <property type="component" value="Unassembled WGS sequence"/>
</dbReference>
<dbReference type="InterPro" id="IPR013087">
    <property type="entry name" value="Znf_C2H2_type"/>
</dbReference>
<dbReference type="GO" id="GO:0000978">
    <property type="term" value="F:RNA polymerase II cis-regulatory region sequence-specific DNA binding"/>
    <property type="evidence" value="ECO:0007669"/>
    <property type="project" value="TreeGrafter"/>
</dbReference>
<evidence type="ECO:0000256" key="1">
    <source>
        <dbReference type="ARBA" id="ARBA00004123"/>
    </source>
</evidence>
<dbReference type="InterPro" id="IPR051967">
    <property type="entry name" value="Krueppel_C2H2-ZF"/>
</dbReference>
<organism evidence="14 15">
    <name type="scientific">Petrolisthes manimaculis</name>
    <dbReference type="NCBI Taxonomy" id="1843537"/>
    <lineage>
        <taxon>Eukaryota</taxon>
        <taxon>Metazoa</taxon>
        <taxon>Ecdysozoa</taxon>
        <taxon>Arthropoda</taxon>
        <taxon>Crustacea</taxon>
        <taxon>Multicrustacea</taxon>
        <taxon>Malacostraca</taxon>
        <taxon>Eumalacostraca</taxon>
        <taxon>Eucarida</taxon>
        <taxon>Decapoda</taxon>
        <taxon>Pleocyemata</taxon>
        <taxon>Anomura</taxon>
        <taxon>Galatheoidea</taxon>
        <taxon>Porcellanidae</taxon>
        <taxon>Petrolisthes</taxon>
    </lineage>
</organism>
<keyword evidence="10" id="KW-0539">Nucleus</keyword>
<dbReference type="GO" id="GO:0008270">
    <property type="term" value="F:zinc ion binding"/>
    <property type="evidence" value="ECO:0007669"/>
    <property type="project" value="UniProtKB-KW"/>
</dbReference>
<comment type="subcellular location">
    <subcellularLocation>
        <location evidence="1">Nucleus</location>
    </subcellularLocation>
</comment>
<keyword evidence="4" id="KW-0677">Repeat</keyword>
<dbReference type="PANTHER" id="PTHR45925">
    <property type="entry name" value="ZINC FINGER PROTEIN"/>
    <property type="match status" value="1"/>
</dbReference>
<dbReference type="SMART" id="SM00355">
    <property type="entry name" value="ZnF_C2H2"/>
    <property type="match status" value="2"/>
</dbReference>
<feature type="domain" description="C2H2-type" evidence="13">
    <location>
        <begin position="9"/>
        <end position="39"/>
    </location>
</feature>
<keyword evidence="8" id="KW-0238">DNA-binding</keyword>
<dbReference type="PROSITE" id="PS50157">
    <property type="entry name" value="ZINC_FINGER_C2H2_2"/>
    <property type="match status" value="2"/>
</dbReference>
<reference evidence="14" key="1">
    <citation type="submission" date="2023-11" db="EMBL/GenBank/DDBJ databases">
        <title>Genome assemblies of two species of porcelain crab, Petrolisthes cinctipes and Petrolisthes manimaculis (Anomura: Porcellanidae).</title>
        <authorList>
            <person name="Angst P."/>
        </authorList>
    </citation>
    <scope>NUCLEOTIDE SEQUENCE</scope>
    <source>
        <strain evidence="14">PB745_02</strain>
        <tissue evidence="14">Gill</tissue>
    </source>
</reference>
<sequence length="191" mass="20701">MEECLSGSSGCSICGKVFQGINHKFLLRRHILTHTGERRYACPYCSYHANQAGNLNRHIRSRHSHEGLSQATSKSIQQVAVSGIMNPISTTHQGIILSSRPSLQQLSLTNKSSSLLPVTLGQTSAISKPSDLPLRRSPPPLHHKTPRPTLHHTFPHIPLNLQAPVSPTPPATTSSSSHSNSSNTTTTTTPQ</sequence>
<feature type="region of interest" description="Disordered" evidence="12">
    <location>
        <begin position="125"/>
        <end position="191"/>
    </location>
</feature>
<dbReference type="FunFam" id="3.30.160.60:FF:000100">
    <property type="entry name" value="Zinc finger 45-like"/>
    <property type="match status" value="1"/>
</dbReference>
<keyword evidence="3" id="KW-0479">Metal-binding</keyword>
<comment type="caution">
    <text evidence="14">The sequence shown here is derived from an EMBL/GenBank/DDBJ whole genome shotgun (WGS) entry which is preliminary data.</text>
</comment>
<dbReference type="InterPro" id="IPR036236">
    <property type="entry name" value="Znf_C2H2_sf"/>
</dbReference>
<keyword evidence="6" id="KW-0862">Zinc</keyword>
<evidence type="ECO:0000256" key="8">
    <source>
        <dbReference type="ARBA" id="ARBA00023125"/>
    </source>
</evidence>
<dbReference type="GO" id="GO:0000981">
    <property type="term" value="F:DNA-binding transcription factor activity, RNA polymerase II-specific"/>
    <property type="evidence" value="ECO:0007669"/>
    <property type="project" value="TreeGrafter"/>
</dbReference>
<feature type="compositionally biased region" description="Low complexity" evidence="12">
    <location>
        <begin position="171"/>
        <end position="191"/>
    </location>
</feature>
<keyword evidence="9" id="KW-0804">Transcription</keyword>
<evidence type="ECO:0000256" key="2">
    <source>
        <dbReference type="ARBA" id="ARBA00006991"/>
    </source>
</evidence>